<sequence>MRPLEDVRIIAVEQYGAGPFGSVHLADLGAEIIKIEDPRVGGDVGRYVPPYTEGEDSLFFEAFNRGKRSLSLDLGTEEGRAVFEDLVRVSDAVYSNLRGDVPAKMRITYDDLKHLNPAIVCCSLTGFGMSGPRRREPGYDYILQGLAGWMDITGEPEGPPTKSGLSMVDYSGGFVAAISLLAGLHAARRDGVGMDCDVSLYDTAIGLLTYPAAWHLNEGFVPVRTRHSAHPSLVPFQAFEARDGWLVVGCAKEKFWQRLTEVIGHPEWAADPRFATFADRRNNQDVLLPLLEEIFRRRTVAEWLPPLYAASIPCGPINDVAAALTEEHTLARDLVVETEHPVWGTVRQVASPVRVGDERPAYRRAPRRNEDFGHVTRGLLGYDDEKVAALTEAGAFGASA</sequence>
<dbReference type="SUPFAM" id="SSF89796">
    <property type="entry name" value="CoA-transferase family III (CaiB/BaiF)"/>
    <property type="match status" value="1"/>
</dbReference>
<dbReference type="GO" id="GO:0016740">
    <property type="term" value="F:transferase activity"/>
    <property type="evidence" value="ECO:0007669"/>
    <property type="project" value="UniProtKB-KW"/>
</dbReference>
<dbReference type="InterPro" id="IPR003673">
    <property type="entry name" value="CoA-Trfase_fam_III"/>
</dbReference>
<dbReference type="PANTHER" id="PTHR48207:SF3">
    <property type="entry name" value="SUCCINATE--HYDROXYMETHYLGLUTARATE COA-TRANSFERASE"/>
    <property type="match status" value="1"/>
</dbReference>
<gene>
    <name evidence="2" type="ORF">AB0I59_33440</name>
</gene>
<keyword evidence="1 2" id="KW-0808">Transferase</keyword>
<evidence type="ECO:0000256" key="1">
    <source>
        <dbReference type="ARBA" id="ARBA00022679"/>
    </source>
</evidence>
<organism evidence="2 3">
    <name type="scientific">Microtetraspora glauca</name>
    <dbReference type="NCBI Taxonomy" id="1996"/>
    <lineage>
        <taxon>Bacteria</taxon>
        <taxon>Bacillati</taxon>
        <taxon>Actinomycetota</taxon>
        <taxon>Actinomycetes</taxon>
        <taxon>Streptosporangiales</taxon>
        <taxon>Streptosporangiaceae</taxon>
        <taxon>Microtetraspora</taxon>
    </lineage>
</organism>
<dbReference type="InterPro" id="IPR023606">
    <property type="entry name" value="CoA-Trfase_III_dom_1_sf"/>
</dbReference>
<name>A0ABV3GPG0_MICGL</name>
<dbReference type="EC" id="2.8.3.-" evidence="2"/>
<dbReference type="RefSeq" id="WP_061259184.1">
    <property type="nucleotide sequence ID" value="NZ_JBFALK010000022.1"/>
</dbReference>
<dbReference type="Gene3D" id="3.30.1540.10">
    <property type="entry name" value="formyl-coa transferase, domain 3"/>
    <property type="match status" value="1"/>
</dbReference>
<comment type="caution">
    <text evidence="2">The sequence shown here is derived from an EMBL/GenBank/DDBJ whole genome shotgun (WGS) entry which is preliminary data.</text>
</comment>
<dbReference type="Pfam" id="PF02515">
    <property type="entry name" value="CoA_transf_3"/>
    <property type="match status" value="1"/>
</dbReference>
<keyword evidence="3" id="KW-1185">Reference proteome</keyword>
<accession>A0ABV3GPG0</accession>
<protein>
    <submittedName>
        <fullName evidence="2">CoA transferase</fullName>
        <ecNumber evidence="2">2.8.3.-</ecNumber>
    </submittedName>
</protein>
<evidence type="ECO:0000313" key="2">
    <source>
        <dbReference type="EMBL" id="MEV0973533.1"/>
    </source>
</evidence>
<evidence type="ECO:0000313" key="3">
    <source>
        <dbReference type="Proteomes" id="UP001551675"/>
    </source>
</evidence>
<dbReference type="InterPro" id="IPR050483">
    <property type="entry name" value="CoA-transferase_III_domain"/>
</dbReference>
<reference evidence="2 3" key="1">
    <citation type="submission" date="2024-06" db="EMBL/GenBank/DDBJ databases">
        <title>The Natural Products Discovery Center: Release of the First 8490 Sequenced Strains for Exploring Actinobacteria Biosynthetic Diversity.</title>
        <authorList>
            <person name="Kalkreuter E."/>
            <person name="Kautsar S.A."/>
            <person name="Yang D."/>
            <person name="Bader C.D."/>
            <person name="Teijaro C.N."/>
            <person name="Fluegel L."/>
            <person name="Davis C.M."/>
            <person name="Simpson J.R."/>
            <person name="Lauterbach L."/>
            <person name="Steele A.D."/>
            <person name="Gui C."/>
            <person name="Meng S."/>
            <person name="Li G."/>
            <person name="Viehrig K."/>
            <person name="Ye F."/>
            <person name="Su P."/>
            <person name="Kiefer A.F."/>
            <person name="Nichols A."/>
            <person name="Cepeda A.J."/>
            <person name="Yan W."/>
            <person name="Fan B."/>
            <person name="Jiang Y."/>
            <person name="Adhikari A."/>
            <person name="Zheng C.-J."/>
            <person name="Schuster L."/>
            <person name="Cowan T.M."/>
            <person name="Smanski M.J."/>
            <person name="Chevrette M.G."/>
            <person name="De Carvalho L.P.S."/>
            <person name="Shen B."/>
        </authorList>
    </citation>
    <scope>NUCLEOTIDE SEQUENCE [LARGE SCALE GENOMIC DNA]</scope>
    <source>
        <strain evidence="2 3">NPDC050100</strain>
    </source>
</reference>
<dbReference type="EMBL" id="JBFALK010000022">
    <property type="protein sequence ID" value="MEV0973533.1"/>
    <property type="molecule type" value="Genomic_DNA"/>
</dbReference>
<dbReference type="InterPro" id="IPR044855">
    <property type="entry name" value="CoA-Trfase_III_dom3_sf"/>
</dbReference>
<dbReference type="PANTHER" id="PTHR48207">
    <property type="entry name" value="SUCCINATE--HYDROXYMETHYLGLUTARATE COA-TRANSFERASE"/>
    <property type="match status" value="1"/>
</dbReference>
<proteinExistence type="predicted"/>
<dbReference type="Gene3D" id="3.40.50.10540">
    <property type="entry name" value="Crotonobetainyl-coa:carnitine coa-transferase, domain 1"/>
    <property type="match status" value="1"/>
</dbReference>
<dbReference type="Proteomes" id="UP001551675">
    <property type="component" value="Unassembled WGS sequence"/>
</dbReference>